<keyword evidence="13" id="KW-0325">Glycoprotein</keyword>
<evidence type="ECO:0000256" key="13">
    <source>
        <dbReference type="ARBA" id="ARBA00023180"/>
    </source>
</evidence>
<keyword evidence="12" id="KW-1015">Disulfide bond</keyword>
<evidence type="ECO:0000256" key="8">
    <source>
        <dbReference type="ARBA" id="ARBA00022968"/>
    </source>
</evidence>
<evidence type="ECO:0000256" key="12">
    <source>
        <dbReference type="ARBA" id="ARBA00023157"/>
    </source>
</evidence>
<reference evidence="15 16" key="1">
    <citation type="journal article" date="2019" name="Nat. Med.">
        <title>Preventing dysbiosis of the neonatal mouse intestinal microbiome protects against late-onset sepsis.</title>
        <authorList>
            <person name="Singer J.R."/>
            <person name="Blosser E.G."/>
            <person name="Zindl C.L."/>
            <person name="Silberger D.J."/>
            <person name="Conlan S."/>
            <person name="Laufer V.A."/>
            <person name="DiToro D."/>
            <person name="Deming C."/>
            <person name="Kumar R."/>
            <person name="Morrow C.D."/>
            <person name="Segre J.A."/>
            <person name="Gray M.J."/>
            <person name="Randolph D.A."/>
            <person name="Weaver C.T."/>
        </authorList>
    </citation>
    <scope>NUCLEOTIDE SEQUENCE [LARGE SCALE GENOMIC DNA]</scope>
    <source>
        <strain evidence="15 16">V10</strain>
    </source>
</reference>
<dbReference type="AlphaFoldDB" id="A0AAE6WG11"/>
<evidence type="ECO:0000256" key="6">
    <source>
        <dbReference type="ARBA" id="ARBA00022723"/>
    </source>
</evidence>
<dbReference type="GO" id="GO:0016020">
    <property type="term" value="C:membrane"/>
    <property type="evidence" value="ECO:0007669"/>
    <property type="project" value="InterPro"/>
</dbReference>
<keyword evidence="3" id="KW-0328">Glycosyltransferase</keyword>
<dbReference type="EMBL" id="CP040852">
    <property type="protein sequence ID" value="QIA89388.1"/>
    <property type="molecule type" value="Genomic_DNA"/>
</dbReference>
<dbReference type="InterPro" id="IPR043538">
    <property type="entry name" value="XYLT"/>
</dbReference>
<sequence length="249" mass="29344">MAFYFSNLILQTALLKAAVHNNYSYYHLISGSDLPLFSQDYIHEFFDKNPNKIFLSMVNDEIKERNNVVGRIKYKHYFNEIYGNFRGNYVGKLISKCDQLSIRLQQLLKKEDVLKKKGIKYVGYSSQWFSIDNETAKMIVDKSKYIESVFKKSFLSDEVFLPTMIFKENLDYKLYTKHTLHDIPNELQGNLRYINWWESSLTDGSPYVWQDGDEEQLAYAADLGHLFARKFDLKKSPALKNFILEKCQK</sequence>
<evidence type="ECO:0000256" key="14">
    <source>
        <dbReference type="ARBA" id="ARBA00042865"/>
    </source>
</evidence>
<proteinExistence type="predicted"/>
<evidence type="ECO:0000313" key="15">
    <source>
        <dbReference type="EMBL" id="QIA89388.1"/>
    </source>
</evidence>
<organism evidence="15 16">
    <name type="scientific">Ligilactobacillus murinus</name>
    <dbReference type="NCBI Taxonomy" id="1622"/>
    <lineage>
        <taxon>Bacteria</taxon>
        <taxon>Bacillati</taxon>
        <taxon>Bacillota</taxon>
        <taxon>Bacilli</taxon>
        <taxon>Lactobacillales</taxon>
        <taxon>Lactobacillaceae</taxon>
        <taxon>Ligilactobacillus</taxon>
    </lineage>
</organism>
<dbReference type="InterPro" id="IPR003406">
    <property type="entry name" value="Glyco_trans_14"/>
</dbReference>
<evidence type="ECO:0000256" key="1">
    <source>
        <dbReference type="ARBA" id="ARBA00004323"/>
    </source>
</evidence>
<keyword evidence="8" id="KW-0735">Signal-anchor</keyword>
<comment type="subcellular location">
    <subcellularLocation>
        <location evidence="2">Endoplasmic reticulum membrane</location>
        <topology evidence="2">Single-pass type II membrane protein</topology>
    </subcellularLocation>
    <subcellularLocation>
        <location evidence="1">Golgi apparatus membrane</location>
        <topology evidence="1">Single-pass type II membrane protein</topology>
    </subcellularLocation>
</comment>
<evidence type="ECO:0000256" key="7">
    <source>
        <dbReference type="ARBA" id="ARBA00022824"/>
    </source>
</evidence>
<dbReference type="RefSeq" id="WP_163588284.1">
    <property type="nucleotide sequence ID" value="NZ_CP040852.1"/>
</dbReference>
<keyword evidence="6" id="KW-0479">Metal-binding</keyword>
<dbReference type="GO" id="GO:0030158">
    <property type="term" value="F:protein xylosyltransferase activity"/>
    <property type="evidence" value="ECO:0007669"/>
    <property type="project" value="InterPro"/>
</dbReference>
<keyword evidence="4 15" id="KW-0808">Transferase</keyword>
<evidence type="ECO:0000256" key="10">
    <source>
        <dbReference type="ARBA" id="ARBA00023034"/>
    </source>
</evidence>
<protein>
    <recommendedName>
        <fullName evidence="14">Peptide O-xylosyltransferase</fullName>
    </recommendedName>
</protein>
<evidence type="ECO:0000256" key="3">
    <source>
        <dbReference type="ARBA" id="ARBA00022676"/>
    </source>
</evidence>
<name>A0AAE6WG11_9LACO</name>
<gene>
    <name evidence="15" type="ORF">FEE40_03890</name>
</gene>
<dbReference type="GO" id="GO:0050650">
    <property type="term" value="P:chondroitin sulfate proteoglycan biosynthetic process"/>
    <property type="evidence" value="ECO:0007669"/>
    <property type="project" value="TreeGrafter"/>
</dbReference>
<evidence type="ECO:0000256" key="5">
    <source>
        <dbReference type="ARBA" id="ARBA00022692"/>
    </source>
</evidence>
<dbReference type="GO" id="GO:0015012">
    <property type="term" value="P:heparan sulfate proteoglycan biosynthetic process"/>
    <property type="evidence" value="ECO:0007669"/>
    <property type="project" value="TreeGrafter"/>
</dbReference>
<evidence type="ECO:0000313" key="16">
    <source>
        <dbReference type="Proteomes" id="UP000463931"/>
    </source>
</evidence>
<dbReference type="PANTHER" id="PTHR46025">
    <property type="entry name" value="XYLOSYLTRANSFERASE OXT"/>
    <property type="match status" value="1"/>
</dbReference>
<dbReference type="PANTHER" id="PTHR46025:SF3">
    <property type="entry name" value="XYLOSYLTRANSFERASE OXT"/>
    <property type="match status" value="1"/>
</dbReference>
<keyword evidence="11" id="KW-0472">Membrane</keyword>
<dbReference type="GO" id="GO:0046872">
    <property type="term" value="F:metal ion binding"/>
    <property type="evidence" value="ECO:0007669"/>
    <property type="project" value="UniProtKB-KW"/>
</dbReference>
<dbReference type="Proteomes" id="UP000463931">
    <property type="component" value="Chromosome"/>
</dbReference>
<evidence type="ECO:0000256" key="4">
    <source>
        <dbReference type="ARBA" id="ARBA00022679"/>
    </source>
</evidence>
<keyword evidence="5" id="KW-0812">Transmembrane</keyword>
<evidence type="ECO:0000256" key="9">
    <source>
        <dbReference type="ARBA" id="ARBA00022989"/>
    </source>
</evidence>
<keyword evidence="10" id="KW-0333">Golgi apparatus</keyword>
<evidence type="ECO:0000256" key="11">
    <source>
        <dbReference type="ARBA" id="ARBA00023136"/>
    </source>
</evidence>
<dbReference type="Pfam" id="PF02485">
    <property type="entry name" value="Branch"/>
    <property type="match status" value="1"/>
</dbReference>
<keyword evidence="7" id="KW-0256">Endoplasmic reticulum</keyword>
<accession>A0AAE6WG11</accession>
<keyword evidence="9" id="KW-1133">Transmembrane helix</keyword>
<evidence type="ECO:0000256" key="2">
    <source>
        <dbReference type="ARBA" id="ARBA00004648"/>
    </source>
</evidence>